<dbReference type="STRING" id="1346286.SAMN05444362_110116"/>
<dbReference type="OrthoDB" id="965285at2"/>
<dbReference type="Pfam" id="PF10902">
    <property type="entry name" value="WYL_2"/>
    <property type="match status" value="1"/>
</dbReference>
<dbReference type="EMBL" id="FQUC01000010">
    <property type="protein sequence ID" value="SHF81704.1"/>
    <property type="molecule type" value="Genomic_DNA"/>
</dbReference>
<sequence length="108" mass="12674">MKTNINQLMILDRAKTMVLKGYNLNDSLTTSSMIELLQLKMMNGVTHFLYRKKDGTIREAWGTLLEKVVVNNIHGYGVPKRYYNCQAYFDIESQSWKSFRYENLITIL</sequence>
<name>A0A1M5ERD8_9BACT</name>
<protein>
    <recommendedName>
        <fullName evidence="3">DUF2693 domain-containing protein</fullName>
    </recommendedName>
</protein>
<evidence type="ECO:0000313" key="2">
    <source>
        <dbReference type="Proteomes" id="UP000184480"/>
    </source>
</evidence>
<organism evidence="1 2">
    <name type="scientific">Dysgonomonas macrotermitis</name>
    <dbReference type="NCBI Taxonomy" id="1346286"/>
    <lineage>
        <taxon>Bacteria</taxon>
        <taxon>Pseudomonadati</taxon>
        <taxon>Bacteroidota</taxon>
        <taxon>Bacteroidia</taxon>
        <taxon>Bacteroidales</taxon>
        <taxon>Dysgonomonadaceae</taxon>
        <taxon>Dysgonomonas</taxon>
    </lineage>
</organism>
<gene>
    <name evidence="1" type="ORF">SAMN05444362_110116</name>
</gene>
<dbReference type="InterPro" id="IPR024401">
    <property type="entry name" value="WYL_prot"/>
</dbReference>
<evidence type="ECO:0008006" key="3">
    <source>
        <dbReference type="Google" id="ProtNLM"/>
    </source>
</evidence>
<dbReference type="AlphaFoldDB" id="A0A1M5ERD8"/>
<accession>A0A1M5ERD8</accession>
<evidence type="ECO:0000313" key="1">
    <source>
        <dbReference type="EMBL" id="SHF81704.1"/>
    </source>
</evidence>
<proteinExistence type="predicted"/>
<keyword evidence="2" id="KW-1185">Reference proteome</keyword>
<dbReference type="RefSeq" id="WP_062183637.1">
    <property type="nucleotide sequence ID" value="NZ_BBXL01000022.1"/>
</dbReference>
<dbReference type="Proteomes" id="UP000184480">
    <property type="component" value="Unassembled WGS sequence"/>
</dbReference>
<reference evidence="2" key="1">
    <citation type="submission" date="2016-11" db="EMBL/GenBank/DDBJ databases">
        <authorList>
            <person name="Varghese N."/>
            <person name="Submissions S."/>
        </authorList>
    </citation>
    <scope>NUCLEOTIDE SEQUENCE [LARGE SCALE GENOMIC DNA]</scope>
    <source>
        <strain evidence="2">DSM 27370</strain>
    </source>
</reference>